<evidence type="ECO:0000313" key="2">
    <source>
        <dbReference type="Proteomes" id="UP000032266"/>
    </source>
</evidence>
<gene>
    <name evidence="1" type="ORF">YC6258_03148</name>
</gene>
<sequence length="39" mass="4348">MIDRSDNELAGCQNNIDDHSIRGNIPHDYLAVLRVILVG</sequence>
<keyword evidence="2" id="KW-1185">Reference proteome</keyword>
<proteinExistence type="predicted"/>
<reference evidence="1 2" key="1">
    <citation type="submission" date="2014-01" db="EMBL/GenBank/DDBJ databases">
        <title>Full genme sequencing of cellulolytic bacterium Gynuella sunshinyii YC6258T gen. nov., sp. nov.</title>
        <authorList>
            <person name="Khan H."/>
            <person name="Chung E.J."/>
            <person name="Chung Y.R."/>
        </authorList>
    </citation>
    <scope>NUCLEOTIDE SEQUENCE [LARGE SCALE GENOMIC DNA]</scope>
    <source>
        <strain evidence="1 2">YC6258</strain>
    </source>
</reference>
<dbReference type="KEGG" id="gsn:YC6258_03148"/>
<dbReference type="HOGENOM" id="CLU_3310527_0_0_6"/>
<protein>
    <submittedName>
        <fullName evidence="1">Uncharacterized protein</fullName>
    </submittedName>
</protein>
<evidence type="ECO:0000313" key="1">
    <source>
        <dbReference type="EMBL" id="AJQ95184.1"/>
    </source>
</evidence>
<name>A0A0C5VXR4_9GAMM</name>
<dbReference type="Proteomes" id="UP000032266">
    <property type="component" value="Chromosome"/>
</dbReference>
<organism evidence="1 2">
    <name type="scientific">Gynuella sunshinyii YC6258</name>
    <dbReference type="NCBI Taxonomy" id="1445510"/>
    <lineage>
        <taxon>Bacteria</taxon>
        <taxon>Pseudomonadati</taxon>
        <taxon>Pseudomonadota</taxon>
        <taxon>Gammaproteobacteria</taxon>
        <taxon>Oceanospirillales</taxon>
        <taxon>Saccharospirillaceae</taxon>
        <taxon>Gynuella</taxon>
    </lineage>
</organism>
<accession>A0A0C5VXR4</accession>
<dbReference type="EMBL" id="CP007142">
    <property type="protein sequence ID" value="AJQ95184.1"/>
    <property type="molecule type" value="Genomic_DNA"/>
</dbReference>
<dbReference type="AlphaFoldDB" id="A0A0C5VXR4"/>